<dbReference type="OrthoDB" id="3006091at2759"/>
<dbReference type="AlphaFoldDB" id="A0A137PG62"/>
<proteinExistence type="predicted"/>
<reference evidence="2 3" key="1">
    <citation type="journal article" date="2015" name="Genome Biol. Evol.">
        <title>Phylogenomic analyses indicate that early fungi evolved digesting cell walls of algal ancestors of land plants.</title>
        <authorList>
            <person name="Chang Y."/>
            <person name="Wang S."/>
            <person name="Sekimoto S."/>
            <person name="Aerts A.L."/>
            <person name="Choi C."/>
            <person name="Clum A."/>
            <person name="LaButti K.M."/>
            <person name="Lindquist E.A."/>
            <person name="Yee Ngan C."/>
            <person name="Ohm R.A."/>
            <person name="Salamov A.A."/>
            <person name="Grigoriev I.V."/>
            <person name="Spatafora J.W."/>
            <person name="Berbee M.L."/>
        </authorList>
    </citation>
    <scope>NUCLEOTIDE SEQUENCE [LARGE SCALE GENOMIC DNA]</scope>
    <source>
        <strain evidence="2 3">NRRL 28638</strain>
    </source>
</reference>
<feature type="transmembrane region" description="Helical" evidence="1">
    <location>
        <begin position="102"/>
        <end position="126"/>
    </location>
</feature>
<keyword evidence="3" id="KW-1185">Reference proteome</keyword>
<keyword evidence="1" id="KW-0472">Membrane</keyword>
<gene>
    <name evidence="2" type="ORF">CONCODRAFT_77081</name>
</gene>
<evidence type="ECO:0000256" key="1">
    <source>
        <dbReference type="SAM" id="Phobius"/>
    </source>
</evidence>
<protein>
    <submittedName>
        <fullName evidence="2">Uncharacterized protein</fullName>
    </submittedName>
</protein>
<evidence type="ECO:0000313" key="2">
    <source>
        <dbReference type="EMBL" id="KXN73931.1"/>
    </source>
</evidence>
<organism evidence="2 3">
    <name type="scientific">Conidiobolus coronatus (strain ATCC 28846 / CBS 209.66 / NRRL 28638)</name>
    <name type="common">Delacroixia coronata</name>
    <dbReference type="NCBI Taxonomy" id="796925"/>
    <lineage>
        <taxon>Eukaryota</taxon>
        <taxon>Fungi</taxon>
        <taxon>Fungi incertae sedis</taxon>
        <taxon>Zoopagomycota</taxon>
        <taxon>Entomophthoromycotina</taxon>
        <taxon>Entomophthoromycetes</taxon>
        <taxon>Entomophthorales</taxon>
        <taxon>Ancylistaceae</taxon>
        <taxon>Conidiobolus</taxon>
    </lineage>
</organism>
<dbReference type="EMBL" id="KQ964429">
    <property type="protein sequence ID" value="KXN73931.1"/>
    <property type="molecule type" value="Genomic_DNA"/>
</dbReference>
<evidence type="ECO:0000313" key="3">
    <source>
        <dbReference type="Proteomes" id="UP000070444"/>
    </source>
</evidence>
<dbReference type="Proteomes" id="UP000070444">
    <property type="component" value="Unassembled WGS sequence"/>
</dbReference>
<accession>A0A137PG62</accession>
<keyword evidence="1" id="KW-1133">Transmembrane helix</keyword>
<name>A0A137PG62_CONC2</name>
<feature type="transmembrane region" description="Helical" evidence="1">
    <location>
        <begin position="138"/>
        <end position="164"/>
    </location>
</feature>
<sequence>MEKTDNKQMMTYEAYTNVVVLPPPPYRHAEEHRCSHKYTVFKRAAILFTSFLSIILSIGLTIMTIFSYESELHHSSADYNTLSSPKIMLARRSGGPFVEKGYFWIVVAIAIVLFILISICATYWCCRGSFENPLCFPCYALACCGIIQCAEVCCAGAIGGAAMADS</sequence>
<keyword evidence="1" id="KW-0812">Transmembrane</keyword>
<feature type="transmembrane region" description="Helical" evidence="1">
    <location>
        <begin position="45"/>
        <end position="68"/>
    </location>
</feature>